<accession>A0A183LIG7</accession>
<evidence type="ECO:0000313" key="1">
    <source>
        <dbReference type="EMBL" id="VDO58567.1"/>
    </source>
</evidence>
<organism evidence="1 2">
    <name type="scientific">Schistosoma margrebowiei</name>
    <dbReference type="NCBI Taxonomy" id="48269"/>
    <lineage>
        <taxon>Eukaryota</taxon>
        <taxon>Metazoa</taxon>
        <taxon>Spiralia</taxon>
        <taxon>Lophotrochozoa</taxon>
        <taxon>Platyhelminthes</taxon>
        <taxon>Trematoda</taxon>
        <taxon>Digenea</taxon>
        <taxon>Strigeidida</taxon>
        <taxon>Schistosomatoidea</taxon>
        <taxon>Schistosomatidae</taxon>
        <taxon>Schistosoma</taxon>
    </lineage>
</organism>
<dbReference type="InterPro" id="IPR045609">
    <property type="entry name" value="DUF6451"/>
</dbReference>
<dbReference type="EMBL" id="UZAI01001046">
    <property type="protein sequence ID" value="VDO58567.1"/>
    <property type="molecule type" value="Genomic_DNA"/>
</dbReference>
<sequence length="106" mass="12013">MKTPTSEGKHGIQWTASIIIDEQNGSAADVNVRIGKARAAYLQMRNIRNSKQVSTNTKVRIFNTNIKTVLLYGAATWKTTKTIIQKKQVVINIFLRKNKSRKRAKI</sequence>
<protein>
    <submittedName>
        <fullName evidence="1">Uncharacterized protein</fullName>
    </submittedName>
</protein>
<gene>
    <name evidence="1" type="ORF">SMRZ_LOCUS3592</name>
</gene>
<dbReference type="Pfam" id="PF20049">
    <property type="entry name" value="DUF6451"/>
    <property type="match status" value="1"/>
</dbReference>
<name>A0A183LIG7_9TREM</name>
<dbReference type="AlphaFoldDB" id="A0A183LIG7"/>
<dbReference type="Proteomes" id="UP000277204">
    <property type="component" value="Unassembled WGS sequence"/>
</dbReference>
<proteinExistence type="predicted"/>
<reference evidence="1 2" key="1">
    <citation type="submission" date="2018-11" db="EMBL/GenBank/DDBJ databases">
        <authorList>
            <consortium name="Pathogen Informatics"/>
        </authorList>
    </citation>
    <scope>NUCLEOTIDE SEQUENCE [LARGE SCALE GENOMIC DNA]</scope>
    <source>
        <strain evidence="1 2">Zambia</strain>
    </source>
</reference>
<keyword evidence="2" id="KW-1185">Reference proteome</keyword>
<evidence type="ECO:0000313" key="2">
    <source>
        <dbReference type="Proteomes" id="UP000277204"/>
    </source>
</evidence>